<evidence type="ECO:0000256" key="6">
    <source>
        <dbReference type="ARBA" id="ARBA00047517"/>
    </source>
</evidence>
<dbReference type="VEuPathDB" id="TriTrypDB:LpyrH10_07_3060"/>
<evidence type="ECO:0000313" key="11">
    <source>
        <dbReference type="Proteomes" id="UP000037923"/>
    </source>
</evidence>
<dbReference type="PROSITE" id="PS00868">
    <property type="entry name" value="CYS_MET_METAB_PP"/>
    <property type="match status" value="1"/>
</dbReference>
<dbReference type="NCBIfam" id="TIGR01324">
    <property type="entry name" value="cysta_beta_ly_B"/>
    <property type="match status" value="1"/>
</dbReference>
<accession>A0A0M9G2Y6</accession>
<dbReference type="GO" id="GO:0047804">
    <property type="term" value="F:cysteine-S-conjugate beta-lyase activity"/>
    <property type="evidence" value="ECO:0007669"/>
    <property type="project" value="UniProtKB-EC"/>
</dbReference>
<evidence type="ECO:0000256" key="4">
    <source>
        <dbReference type="ARBA" id="ARBA00023239"/>
    </source>
</evidence>
<dbReference type="FunFam" id="3.40.640.10:FF:000046">
    <property type="entry name" value="Cystathionine gamma-lyase"/>
    <property type="match status" value="1"/>
</dbReference>
<keyword evidence="11" id="KW-1185">Reference proteome</keyword>
<sequence length="397" mass="44263">MTDRSAERRVETTLTRVGRCSEEQYGFINAPIYRGSTTLYRTFDDAMNARAPFMYGTHGNPTVAHLQSAWTALTGGAGTVILSSGMAAVSFVLLAVAKSGDNVLVMDTAYMPTRRFCDEFLRDMGITTTYYDPLITAEELRSLLTKMPKTTALIMESPGSQTFEVQDVPTLTTVAREFGVTSVLDNTWATPLFFDAHGKGCDISVEAGTKYLGGHSDLLLGMVSANAAWYPKIKHTLSLWQCTPGNEDCFLALRGLRTLYIRLKEAEKRALDLAQFLQNREEVLRVLHPAFPECPGHEIWKRDFTGSSGLFSIILRPQYTLKDVERMLDGLQLFGMGFSWGGFESLIMYYDCTANRTATTFAPGGLLIRIQVGLENLEDLKRDLVDGFKRLRGEHQH</sequence>
<dbReference type="Gene3D" id="3.40.640.10">
    <property type="entry name" value="Type I PLP-dependent aspartate aminotransferase-like (Major domain)"/>
    <property type="match status" value="1"/>
</dbReference>
<name>A0A0M9G2Y6_LEPPY</name>
<comment type="catalytic activity">
    <reaction evidence="7">
        <text>an S-substituted L-cysteine + H2O = a thiol + pyruvate + NH4(+)</text>
        <dbReference type="Rhea" id="RHEA:18121"/>
        <dbReference type="ChEBI" id="CHEBI:15361"/>
        <dbReference type="ChEBI" id="CHEBI:15377"/>
        <dbReference type="ChEBI" id="CHEBI:28938"/>
        <dbReference type="ChEBI" id="CHEBI:29256"/>
        <dbReference type="ChEBI" id="CHEBI:58717"/>
        <dbReference type="EC" id="4.4.1.13"/>
    </reaction>
</comment>
<evidence type="ECO:0000256" key="2">
    <source>
        <dbReference type="ARBA" id="ARBA00009077"/>
    </source>
</evidence>
<reference evidence="10 11" key="1">
    <citation type="submission" date="2015-07" db="EMBL/GenBank/DDBJ databases">
        <title>High-quality genome of monoxenous trypanosomatid Leptomonas pyrrhocoris.</title>
        <authorList>
            <person name="Flegontov P."/>
            <person name="Butenko A."/>
            <person name="Firsov S."/>
            <person name="Vlcek C."/>
            <person name="Logacheva M.D."/>
            <person name="Field M."/>
            <person name="Filatov D."/>
            <person name="Flegontova O."/>
            <person name="Gerasimov E."/>
            <person name="Jackson A.P."/>
            <person name="Kelly S."/>
            <person name="Opperdoes F."/>
            <person name="O'Reilly A."/>
            <person name="Votypka J."/>
            <person name="Yurchenko V."/>
            <person name="Lukes J."/>
        </authorList>
    </citation>
    <scope>NUCLEOTIDE SEQUENCE [LARGE SCALE GENOMIC DNA]</scope>
    <source>
        <strain evidence="10">H10</strain>
    </source>
</reference>
<dbReference type="OrthoDB" id="3512640at2759"/>
<keyword evidence="4 10" id="KW-0456">Lyase</keyword>
<keyword evidence="3 8" id="KW-0663">Pyridoxal phosphate</keyword>
<dbReference type="InterPro" id="IPR000277">
    <property type="entry name" value="Cys/Met-Metab_PyrdxlP-dep_enz"/>
</dbReference>
<dbReference type="InterPro" id="IPR006233">
    <property type="entry name" value="Cys_b_lyase_bac"/>
</dbReference>
<dbReference type="AlphaFoldDB" id="A0A0M9G2Y6"/>
<dbReference type="Proteomes" id="UP000037923">
    <property type="component" value="Unassembled WGS sequence"/>
</dbReference>
<dbReference type="InterPro" id="IPR015422">
    <property type="entry name" value="PyrdxlP-dep_Trfase_small"/>
</dbReference>
<organism evidence="10 11">
    <name type="scientific">Leptomonas pyrrhocoris</name>
    <name type="common">Firebug parasite</name>
    <dbReference type="NCBI Taxonomy" id="157538"/>
    <lineage>
        <taxon>Eukaryota</taxon>
        <taxon>Discoba</taxon>
        <taxon>Euglenozoa</taxon>
        <taxon>Kinetoplastea</taxon>
        <taxon>Metakinetoplastina</taxon>
        <taxon>Trypanosomatida</taxon>
        <taxon>Trypanosomatidae</taxon>
        <taxon>Leishmaniinae</taxon>
        <taxon>Leptomonas</taxon>
    </lineage>
</organism>
<evidence type="ECO:0000256" key="8">
    <source>
        <dbReference type="PIRSR" id="PIRSR001434-2"/>
    </source>
</evidence>
<protein>
    <submittedName>
        <fullName evidence="10">Cystathionine beta-lyase putative (CD)</fullName>
    </submittedName>
</protein>
<feature type="modified residue" description="N6-(pyridoxal phosphate)lysine" evidence="8">
    <location>
        <position position="210"/>
    </location>
</feature>
<dbReference type="InterPro" id="IPR015424">
    <property type="entry name" value="PyrdxlP-dep_Trfase"/>
</dbReference>
<evidence type="ECO:0000256" key="3">
    <source>
        <dbReference type="ARBA" id="ARBA00022898"/>
    </source>
</evidence>
<dbReference type="PANTHER" id="PTHR43500">
    <property type="entry name" value="CYSTATHIONINE BETA-LYASE-RELATED"/>
    <property type="match status" value="1"/>
</dbReference>
<comment type="caution">
    <text evidence="10">The sequence shown here is derived from an EMBL/GenBank/DDBJ whole genome shotgun (WGS) entry which is preliminary data.</text>
</comment>
<dbReference type="GeneID" id="26904790"/>
<dbReference type="SUPFAM" id="SSF53383">
    <property type="entry name" value="PLP-dependent transferases"/>
    <property type="match status" value="1"/>
</dbReference>
<dbReference type="InterPro" id="IPR054542">
    <property type="entry name" value="Cys_met_metab_PP"/>
</dbReference>
<evidence type="ECO:0000256" key="9">
    <source>
        <dbReference type="RuleBase" id="RU362118"/>
    </source>
</evidence>
<dbReference type="PIRSF" id="PIRSF001434">
    <property type="entry name" value="CGS"/>
    <property type="match status" value="1"/>
</dbReference>
<evidence type="ECO:0000256" key="5">
    <source>
        <dbReference type="ARBA" id="ARBA00046315"/>
    </source>
</evidence>
<dbReference type="Gene3D" id="3.90.1150.10">
    <property type="entry name" value="Aspartate Aminotransferase, domain 1"/>
    <property type="match status" value="1"/>
</dbReference>
<proteinExistence type="inferred from homology"/>
<dbReference type="RefSeq" id="XP_015659596.1">
    <property type="nucleotide sequence ID" value="XM_015802195.1"/>
</dbReference>
<dbReference type="GO" id="GO:0019346">
    <property type="term" value="P:transsulfuration"/>
    <property type="evidence" value="ECO:0007669"/>
    <property type="project" value="InterPro"/>
</dbReference>
<dbReference type="OMA" id="SVTMEFP"/>
<dbReference type="GO" id="GO:0030170">
    <property type="term" value="F:pyridoxal phosphate binding"/>
    <property type="evidence" value="ECO:0007669"/>
    <property type="project" value="InterPro"/>
</dbReference>
<evidence type="ECO:0000313" key="10">
    <source>
        <dbReference type="EMBL" id="KPA81157.1"/>
    </source>
</evidence>
<dbReference type="GO" id="GO:0019450">
    <property type="term" value="P:L-cysteine catabolic process to pyruvate"/>
    <property type="evidence" value="ECO:0007669"/>
    <property type="project" value="TreeGrafter"/>
</dbReference>
<dbReference type="PANTHER" id="PTHR43500:SF1">
    <property type="entry name" value="CYSTATHIONINE BETA-LYASE-RELATED"/>
    <property type="match status" value="1"/>
</dbReference>
<gene>
    <name evidence="10" type="ORF">ABB37_04499</name>
</gene>
<dbReference type="EMBL" id="LGTL01000007">
    <property type="protein sequence ID" value="KPA81157.1"/>
    <property type="molecule type" value="Genomic_DNA"/>
</dbReference>
<evidence type="ECO:0000256" key="1">
    <source>
        <dbReference type="ARBA" id="ARBA00001933"/>
    </source>
</evidence>
<comment type="similarity">
    <text evidence="2 9">Belongs to the trans-sulfuration enzymes family.</text>
</comment>
<comment type="cofactor">
    <cofactor evidence="1 9">
        <name>pyridoxal 5'-phosphate</name>
        <dbReference type="ChEBI" id="CHEBI:597326"/>
    </cofactor>
</comment>
<comment type="catalytic activity">
    <reaction evidence="6">
        <text>L,L-cystathionine + H2O = L-homocysteine + pyruvate + NH4(+)</text>
        <dbReference type="Rhea" id="RHEA:13965"/>
        <dbReference type="ChEBI" id="CHEBI:15361"/>
        <dbReference type="ChEBI" id="CHEBI:15377"/>
        <dbReference type="ChEBI" id="CHEBI:28938"/>
        <dbReference type="ChEBI" id="CHEBI:58161"/>
        <dbReference type="ChEBI" id="CHEBI:58199"/>
    </reaction>
</comment>
<comment type="pathway">
    <text evidence="5">Amino-acid biosynthesis; L-methionine biosynthesis via de novo pathway; L-homocysteine from L-cystathionine: step 1/1.</text>
</comment>
<dbReference type="Pfam" id="PF01053">
    <property type="entry name" value="Cys_Met_Meta_PP"/>
    <property type="match status" value="1"/>
</dbReference>
<dbReference type="InterPro" id="IPR015421">
    <property type="entry name" value="PyrdxlP-dep_Trfase_major"/>
</dbReference>
<evidence type="ECO:0000256" key="7">
    <source>
        <dbReference type="ARBA" id="ARBA00047625"/>
    </source>
</evidence>